<dbReference type="Pfam" id="PF01391">
    <property type="entry name" value="Collagen"/>
    <property type="match status" value="2"/>
</dbReference>
<feature type="chain" id="PRO_5047319902" description="CTHRC1 C-terminal domain-containing protein" evidence="2">
    <location>
        <begin position="28"/>
        <end position="441"/>
    </location>
</feature>
<evidence type="ECO:0000313" key="4">
    <source>
        <dbReference type="EMBL" id="CAH3046335.1"/>
    </source>
</evidence>
<accession>A0ABN8NC54</accession>
<feature type="region of interest" description="Disordered" evidence="1">
    <location>
        <begin position="255"/>
        <end position="300"/>
    </location>
</feature>
<feature type="compositionally biased region" description="Basic and acidic residues" evidence="1">
    <location>
        <begin position="81"/>
        <end position="104"/>
    </location>
</feature>
<comment type="caution">
    <text evidence="4">The sequence shown here is derived from an EMBL/GenBank/DDBJ whole genome shotgun (WGS) entry which is preliminary data.</text>
</comment>
<evidence type="ECO:0000256" key="2">
    <source>
        <dbReference type="SAM" id="SignalP"/>
    </source>
</evidence>
<evidence type="ECO:0000256" key="1">
    <source>
        <dbReference type="SAM" id="MobiDB-lite"/>
    </source>
</evidence>
<dbReference type="PANTHER" id="PTHR24637">
    <property type="entry name" value="COLLAGEN"/>
    <property type="match status" value="1"/>
</dbReference>
<feature type="signal peptide" evidence="2">
    <location>
        <begin position="1"/>
        <end position="27"/>
    </location>
</feature>
<dbReference type="InterPro" id="IPR008160">
    <property type="entry name" value="Collagen"/>
</dbReference>
<gene>
    <name evidence="4" type="ORF">PLOB_00008506</name>
</gene>
<keyword evidence="5" id="KW-1185">Reference proteome</keyword>
<keyword evidence="2" id="KW-0732">Signal</keyword>
<dbReference type="PANTHER" id="PTHR24637:SF421">
    <property type="entry name" value="CUTICLE COLLAGEN DPY-2"/>
    <property type="match status" value="1"/>
</dbReference>
<protein>
    <recommendedName>
        <fullName evidence="3">CTHRC1 C-terminal domain-containing protein</fullName>
    </recommendedName>
</protein>
<sequence>MARRAVIPLAICIVLFVAFMFGRPSDGQQLPTKNPSTNKQGTQCDNTCTLSCPTQGPAGPPGAPGTPGVPGIPSSQGIPGRDGRDGIKGDVGHPGQKGERGDEGLKRRWKQCVWNLDTSGENKDNGKIHECDFTKKRSDTYLRVVYMGNTRITGCANCCKRWYFTFNDVECRAPATIDGVVYHGANINIHRSANIEGYCGGIASGKVRVGFHVKNCKAYATSADANTSWNAISRIIIEECDNSCIVTCPIQGPAGPPGTPGTPGVPGVPSSQGIPGRDGRDGIKGDVGPSGQKGERGDEGLKKRWKQCVWNLDTSGDEKDNGKIHECDFAKKRSDTYLRVVYMGNTRIRGCSGCCKRWYFTFNDVECRAPATIDGLVYQSTNINIHRSANIEGYCGGIASGKVRVGFHVKNCKAYPKSADALTSWNAISRIIIEEVEPPVL</sequence>
<proteinExistence type="predicted"/>
<dbReference type="EMBL" id="CALNXK010000014">
    <property type="protein sequence ID" value="CAH3046335.1"/>
    <property type="molecule type" value="Genomic_DNA"/>
</dbReference>
<reference evidence="4 5" key="1">
    <citation type="submission" date="2022-05" db="EMBL/GenBank/DDBJ databases">
        <authorList>
            <consortium name="Genoscope - CEA"/>
            <person name="William W."/>
        </authorList>
    </citation>
    <scope>NUCLEOTIDE SEQUENCE [LARGE SCALE GENOMIC DNA]</scope>
</reference>
<name>A0ABN8NC54_9CNID</name>
<feature type="compositionally biased region" description="Low complexity" evidence="1">
    <location>
        <begin position="265"/>
        <end position="275"/>
    </location>
</feature>
<dbReference type="InterPro" id="IPR057873">
    <property type="entry name" value="CTHRC1_C"/>
</dbReference>
<organism evidence="4 5">
    <name type="scientific">Porites lobata</name>
    <dbReference type="NCBI Taxonomy" id="104759"/>
    <lineage>
        <taxon>Eukaryota</taxon>
        <taxon>Metazoa</taxon>
        <taxon>Cnidaria</taxon>
        <taxon>Anthozoa</taxon>
        <taxon>Hexacorallia</taxon>
        <taxon>Scleractinia</taxon>
        <taxon>Fungiina</taxon>
        <taxon>Poritidae</taxon>
        <taxon>Porites</taxon>
    </lineage>
</organism>
<feature type="region of interest" description="Disordered" evidence="1">
    <location>
        <begin position="55"/>
        <end position="104"/>
    </location>
</feature>
<evidence type="ECO:0000259" key="3">
    <source>
        <dbReference type="Pfam" id="PF25815"/>
    </source>
</evidence>
<feature type="domain" description="CTHRC1 C-terminal" evidence="3">
    <location>
        <begin position="106"/>
        <end position="237"/>
    </location>
</feature>
<dbReference type="Pfam" id="PF25815">
    <property type="entry name" value="CTHRC1_C"/>
    <property type="match status" value="2"/>
</dbReference>
<feature type="domain" description="CTHRC1 C-terminal" evidence="3">
    <location>
        <begin position="302"/>
        <end position="433"/>
    </location>
</feature>
<evidence type="ECO:0000313" key="5">
    <source>
        <dbReference type="Proteomes" id="UP001159405"/>
    </source>
</evidence>
<dbReference type="Proteomes" id="UP001159405">
    <property type="component" value="Unassembled WGS sequence"/>
</dbReference>